<dbReference type="EMBL" id="AMFJ01000050">
    <property type="protein sequence ID" value="EKE30059.1"/>
    <property type="molecule type" value="Genomic_DNA"/>
</dbReference>
<organism evidence="1">
    <name type="scientific">uncultured bacterium</name>
    <name type="common">gcode 4</name>
    <dbReference type="NCBI Taxonomy" id="1234023"/>
    <lineage>
        <taxon>Bacteria</taxon>
        <taxon>environmental samples</taxon>
    </lineage>
</organism>
<reference evidence="1" key="1">
    <citation type="journal article" date="2012" name="Science">
        <title>Fermentation, hydrogen, and sulfur metabolism in multiple uncultivated bacterial phyla.</title>
        <authorList>
            <person name="Wrighton K.C."/>
            <person name="Thomas B.C."/>
            <person name="Sharon I."/>
            <person name="Miller C.S."/>
            <person name="Castelle C.J."/>
            <person name="VerBerkmoes N.C."/>
            <person name="Wilkins M.J."/>
            <person name="Hettich R.L."/>
            <person name="Lipton M.S."/>
            <person name="Williams K.H."/>
            <person name="Long P.E."/>
            <person name="Banfield J.F."/>
        </authorList>
    </citation>
    <scope>NUCLEOTIDE SEQUENCE [LARGE SCALE GENOMIC DNA]</scope>
</reference>
<gene>
    <name evidence="1" type="ORF">ACD_2C00050G0004</name>
</gene>
<dbReference type="AlphaFoldDB" id="K2GHX6"/>
<accession>K2GHX6</accession>
<name>K2GHX6_9BACT</name>
<evidence type="ECO:0000313" key="1">
    <source>
        <dbReference type="EMBL" id="EKE30059.1"/>
    </source>
</evidence>
<sequence>MRKNIRFHLRSCTGIINWRRRIETKTHNPMDARQTCICIHGRQERNLPVTSRSEPVAEPVHLLALPDYPEVFPTGEIAGNRRLDLCMRDSHPYDRKERKAPIKGAFDFI</sequence>
<comment type="caution">
    <text evidence="1">The sequence shown here is derived from an EMBL/GenBank/DDBJ whole genome shotgun (WGS) entry which is preliminary data.</text>
</comment>
<proteinExistence type="predicted"/>
<protein>
    <submittedName>
        <fullName evidence="1">Uncharacterized protein</fullName>
    </submittedName>
</protein>